<name>K2N2Q8_TRYCR</name>
<keyword evidence="2" id="KW-1185">Reference proteome</keyword>
<evidence type="ECO:0000313" key="2">
    <source>
        <dbReference type="Proteomes" id="UP000007350"/>
    </source>
</evidence>
<dbReference type="EMBL" id="AHKC01010111">
    <property type="protein sequence ID" value="EKF32224.1"/>
    <property type="molecule type" value="Genomic_DNA"/>
</dbReference>
<accession>K2N2Q8</accession>
<comment type="caution">
    <text evidence="1">The sequence shown here is derived from an EMBL/GenBank/DDBJ whole genome shotgun (WGS) entry which is preliminary data.</text>
</comment>
<gene>
    <name evidence="1" type="ORF">MOQ_003929</name>
</gene>
<organism evidence="1 2">
    <name type="scientific">Trypanosoma cruzi marinkellei</name>
    <dbReference type="NCBI Taxonomy" id="85056"/>
    <lineage>
        <taxon>Eukaryota</taxon>
        <taxon>Discoba</taxon>
        <taxon>Euglenozoa</taxon>
        <taxon>Kinetoplastea</taxon>
        <taxon>Metakinetoplastina</taxon>
        <taxon>Trypanosomatida</taxon>
        <taxon>Trypanosomatidae</taxon>
        <taxon>Trypanosoma</taxon>
        <taxon>Schizotrypanum</taxon>
    </lineage>
</organism>
<protein>
    <submittedName>
        <fullName evidence="1">Dispersed gene family protein 1 (DGF-1), putative</fullName>
    </submittedName>
</protein>
<reference evidence="1 2" key="1">
    <citation type="journal article" date="2012" name="BMC Genomics">
        <title>Comparative genomic analysis of human infective Trypanosoma cruzi lineages with the bat-restricted subspecies T. cruzi marinkellei.</title>
        <authorList>
            <person name="Franzen O."/>
            <person name="Talavera-Lopez C."/>
            <person name="Ochaya S."/>
            <person name="Butler C.E."/>
            <person name="Messenger L.A."/>
            <person name="Lewis M.D."/>
            <person name="Llewellyn M.S."/>
            <person name="Marinkelle C.J."/>
            <person name="Tyler K.M."/>
            <person name="Miles M.A."/>
            <person name="Andersson B."/>
        </authorList>
    </citation>
    <scope>NUCLEOTIDE SEQUENCE [LARGE SCALE GENOMIC DNA]</scope>
    <source>
        <strain evidence="1 2">B7</strain>
    </source>
</reference>
<evidence type="ECO:0000313" key="1">
    <source>
        <dbReference type="EMBL" id="EKF32224.1"/>
    </source>
</evidence>
<sequence length="79" mass="8197">MLLAKDNVHDGVSREMLYAAGAVTVAGSTLSFCAQQSAAAADGVGGAFALGWGIFEGGVQRCWWAFPVDGGGVRSGWFW</sequence>
<dbReference type="AlphaFoldDB" id="K2N2Q8"/>
<proteinExistence type="predicted"/>
<dbReference type="Proteomes" id="UP000007350">
    <property type="component" value="Unassembled WGS sequence"/>
</dbReference>